<evidence type="ECO:0000313" key="8">
    <source>
        <dbReference type="EMBL" id="AWI78360.1"/>
    </source>
</evidence>
<dbReference type="EMBL" id="CP022188">
    <property type="protein sequence ID" value="AWI78360.1"/>
    <property type="molecule type" value="Genomic_DNA"/>
</dbReference>
<reference evidence="8 9" key="1">
    <citation type="submission" date="2017-06" db="EMBL/GenBank/DDBJ databases">
        <title>Azoarcus sp. TSNA42 complete genome sequence.</title>
        <authorList>
            <person name="Woo J.-H."/>
            <person name="Kim H.-S."/>
        </authorList>
    </citation>
    <scope>NUCLEOTIDE SEQUENCE [LARGE SCALE GENOMIC DNA]</scope>
    <source>
        <strain evidence="8 9">TSNA42</strain>
    </source>
</reference>
<feature type="transmembrane region" description="Helical" evidence="6">
    <location>
        <begin position="12"/>
        <end position="32"/>
    </location>
</feature>
<keyword evidence="4 6" id="KW-1133">Transmembrane helix</keyword>
<dbReference type="AlphaFoldDB" id="A0A2U8GY85"/>
<dbReference type="GO" id="GO:0000271">
    <property type="term" value="P:polysaccharide biosynthetic process"/>
    <property type="evidence" value="ECO:0007669"/>
    <property type="project" value="InterPro"/>
</dbReference>
<feature type="transmembrane region" description="Helical" evidence="6">
    <location>
        <begin position="100"/>
        <end position="119"/>
    </location>
</feature>
<dbReference type="PANTHER" id="PTHR38459">
    <property type="entry name" value="PROPHAGE BACTOPRENOL-LINKED GLUCOSE TRANSLOCASE HOMOLOG"/>
    <property type="match status" value="1"/>
</dbReference>
<evidence type="ECO:0000256" key="4">
    <source>
        <dbReference type="ARBA" id="ARBA00022989"/>
    </source>
</evidence>
<evidence type="ECO:0000256" key="5">
    <source>
        <dbReference type="ARBA" id="ARBA00023136"/>
    </source>
</evidence>
<comment type="subcellular location">
    <subcellularLocation>
        <location evidence="1">Membrane</location>
        <topology evidence="1">Multi-pass membrane protein</topology>
    </subcellularLocation>
</comment>
<comment type="similarity">
    <text evidence="2">Belongs to the GtrA family.</text>
</comment>
<dbReference type="InterPro" id="IPR051401">
    <property type="entry name" value="GtrA_CellWall_Glycosyl"/>
</dbReference>
<dbReference type="InterPro" id="IPR007267">
    <property type="entry name" value="GtrA_DPMS_TM"/>
</dbReference>
<proteinExistence type="inferred from homology"/>
<evidence type="ECO:0000256" key="1">
    <source>
        <dbReference type="ARBA" id="ARBA00004141"/>
    </source>
</evidence>
<feature type="domain" description="GtrA/DPMS transmembrane" evidence="7">
    <location>
        <begin position="12"/>
        <end position="126"/>
    </location>
</feature>
<dbReference type="GO" id="GO:0005886">
    <property type="term" value="C:plasma membrane"/>
    <property type="evidence" value="ECO:0007669"/>
    <property type="project" value="TreeGrafter"/>
</dbReference>
<evidence type="ECO:0000256" key="6">
    <source>
        <dbReference type="SAM" id="Phobius"/>
    </source>
</evidence>
<evidence type="ECO:0000259" key="7">
    <source>
        <dbReference type="Pfam" id="PF04138"/>
    </source>
</evidence>
<dbReference type="Proteomes" id="UP000244902">
    <property type="component" value="Chromosome"/>
</dbReference>
<accession>A0A2U8GY85</accession>
<evidence type="ECO:0000256" key="2">
    <source>
        <dbReference type="ARBA" id="ARBA00009399"/>
    </source>
</evidence>
<evidence type="ECO:0000313" key="9">
    <source>
        <dbReference type="Proteomes" id="UP000244902"/>
    </source>
</evidence>
<dbReference type="OrthoDB" id="5296904at2"/>
<gene>
    <name evidence="8" type="ORF">CEW87_02710</name>
</gene>
<keyword evidence="5 6" id="KW-0472">Membrane</keyword>
<protein>
    <submittedName>
        <fullName evidence="8">Polysaccharide biosynthesis protein GtrA</fullName>
    </submittedName>
</protein>
<dbReference type="RefSeq" id="WP_108971356.1">
    <property type="nucleotide sequence ID" value="NZ_CP022188.1"/>
</dbReference>
<organism evidence="8 9">
    <name type="scientific">Parazoarcus communis</name>
    <dbReference type="NCBI Taxonomy" id="41977"/>
    <lineage>
        <taxon>Bacteria</taxon>
        <taxon>Pseudomonadati</taxon>
        <taxon>Pseudomonadota</taxon>
        <taxon>Betaproteobacteria</taxon>
        <taxon>Rhodocyclales</taxon>
        <taxon>Zoogloeaceae</taxon>
        <taxon>Parazoarcus</taxon>
    </lineage>
</organism>
<dbReference type="PANTHER" id="PTHR38459:SF1">
    <property type="entry name" value="PROPHAGE BACTOPRENOL-LINKED GLUCOSE TRANSLOCASE HOMOLOG"/>
    <property type="match status" value="1"/>
</dbReference>
<feature type="transmembrane region" description="Helical" evidence="6">
    <location>
        <begin position="44"/>
        <end position="63"/>
    </location>
</feature>
<feature type="transmembrane region" description="Helical" evidence="6">
    <location>
        <begin position="75"/>
        <end position="94"/>
    </location>
</feature>
<keyword evidence="3 6" id="KW-0812">Transmembrane</keyword>
<name>A0A2U8GY85_9RHOO</name>
<evidence type="ECO:0000256" key="3">
    <source>
        <dbReference type="ARBA" id="ARBA00022692"/>
    </source>
</evidence>
<dbReference type="Pfam" id="PF04138">
    <property type="entry name" value="GtrA_DPMS_TM"/>
    <property type="match status" value="1"/>
</dbReference>
<sequence>MIARAELIRFVRFAAVGLVGTAAHYALLLVLVEMGGAPPISGSVAGFLLGAMVNYAINHRFVFRSGRAHAEALPRFMTVAGVGLCWNALLMYLLTNLMGLHYLLAQVLTTGLLLVWHYVGNAVWTFRRDKAGGV</sequence>